<evidence type="ECO:0000313" key="2">
    <source>
        <dbReference type="Proteomes" id="UP001597083"/>
    </source>
</evidence>
<reference evidence="2" key="1">
    <citation type="journal article" date="2019" name="Int. J. Syst. Evol. Microbiol.">
        <title>The Global Catalogue of Microorganisms (GCM) 10K type strain sequencing project: providing services to taxonomists for standard genome sequencing and annotation.</title>
        <authorList>
            <consortium name="The Broad Institute Genomics Platform"/>
            <consortium name="The Broad Institute Genome Sequencing Center for Infectious Disease"/>
            <person name="Wu L."/>
            <person name="Ma J."/>
        </authorList>
    </citation>
    <scope>NUCLEOTIDE SEQUENCE [LARGE SCALE GENOMIC DNA]</scope>
    <source>
        <strain evidence="2">JCM 31696</strain>
    </source>
</reference>
<dbReference type="Proteomes" id="UP001597083">
    <property type="component" value="Unassembled WGS sequence"/>
</dbReference>
<evidence type="ECO:0008006" key="3">
    <source>
        <dbReference type="Google" id="ProtNLM"/>
    </source>
</evidence>
<feature type="non-terminal residue" evidence="1">
    <location>
        <position position="1"/>
    </location>
</feature>
<organism evidence="1 2">
    <name type="scientific">Actinomadura adrarensis</name>
    <dbReference type="NCBI Taxonomy" id="1819600"/>
    <lineage>
        <taxon>Bacteria</taxon>
        <taxon>Bacillati</taxon>
        <taxon>Actinomycetota</taxon>
        <taxon>Actinomycetes</taxon>
        <taxon>Streptosporangiales</taxon>
        <taxon>Thermomonosporaceae</taxon>
        <taxon>Actinomadura</taxon>
    </lineage>
</organism>
<comment type="caution">
    <text evidence="1">The sequence shown here is derived from an EMBL/GenBank/DDBJ whole genome shotgun (WGS) entry which is preliminary data.</text>
</comment>
<sequence>GPGAHRRLLLTRALRRSPPGHPGRHHPLLFITSADASFVTGSEFVVDGGLLLARHCNPTPTPPEPVTYLPSRDQAHTRKVVIALRKVDWPIFSSKVSSR</sequence>
<accession>A0ABW3CA72</accession>
<proteinExistence type="predicted"/>
<gene>
    <name evidence="1" type="ORF">ACFQ07_03645</name>
</gene>
<keyword evidence="2" id="KW-1185">Reference proteome</keyword>
<evidence type="ECO:0000313" key="1">
    <source>
        <dbReference type="EMBL" id="MFD0851294.1"/>
    </source>
</evidence>
<name>A0ABW3CA72_9ACTN</name>
<protein>
    <recommendedName>
        <fullName evidence="3">SDR family oxidoreductase</fullName>
    </recommendedName>
</protein>
<dbReference type="EMBL" id="JBHTIR010000334">
    <property type="protein sequence ID" value="MFD0851294.1"/>
    <property type="molecule type" value="Genomic_DNA"/>
</dbReference>